<dbReference type="OrthoDB" id="383988at2759"/>
<feature type="compositionally biased region" description="Polar residues" evidence="2">
    <location>
        <begin position="2847"/>
        <end position="2858"/>
    </location>
</feature>
<feature type="region of interest" description="Disordered" evidence="2">
    <location>
        <begin position="2183"/>
        <end position="2205"/>
    </location>
</feature>
<feature type="compositionally biased region" description="Polar residues" evidence="2">
    <location>
        <begin position="1850"/>
        <end position="1859"/>
    </location>
</feature>
<feature type="region of interest" description="Disordered" evidence="2">
    <location>
        <begin position="91"/>
        <end position="157"/>
    </location>
</feature>
<feature type="region of interest" description="Disordered" evidence="2">
    <location>
        <begin position="1100"/>
        <end position="1120"/>
    </location>
</feature>
<feature type="compositionally biased region" description="Polar residues" evidence="2">
    <location>
        <begin position="1816"/>
        <end position="1828"/>
    </location>
</feature>
<sequence>MRKGKPRHVPMFLRGENKKIFFTFFSYFMSKNELDIIFQHYDIGLIVLTKIHNIRKKYEDEKNSMQKDENKLDDEDVESFEQKVRTFFLNYKMDPPHGQNEDIQKKNNNSHKNDGRNVINEQTDRENSNKTDVWRSNSFRSIAKTEDTKREGDNNGLHSVAERAPESFHHSDNHSLLQDARQRTPENADINITPQINPHEIICNDVTNRSTLKLEGTINNHEMCRRNIKLKLEKCQGEIAPSVSEYQEQVDNNTRTSCHNTLSSNDNPSLKIKNLNHENHNLIETEKRNAQEIANLIKIEASGEEKDKVQMRTGQWGQNIQAQQRLQQDKQTQESKNAERKKESTGGKQRVSVEVKREIVRNEADVGEDSNGEQLNGASKHHKGEKIKPRGEPDDTIFPARKKNETYKKFSKRINRKKINEFVDYPDEHCFYITDLCKKGTMLSLKRNQLTNQHRDKYKFSFYPKFTNPLGTNQYLPLSRQVPPLNNMRMKLNLFKQLNQKTFTPGTLNELGHPQNSNEKRLSNACASFNEYYILHSCYTEDENHLSNHTYTLDNVESVIYNTCDCTSFMNLQNVVCDLNGVDIPLEGRNAGNQSETRVLSFNSMQGDNEKGVVAQKGEACKGDIAATNGRGDHSATTKSRSDSCEILKKDQHDFQNKKARQGGENIAKGKFSDGQKHGEETEQQINPVNHLTDLVKREPTLPTNDHHHEMHIEGDCILCSIDPNGVATPEQRNEQLLTMNAHLEDNIASSNSHPNSTYPPYSPFPFNSNFQGNPMINNHLSSNNVENYFTNADSTNYRIINMSFNPNSSIATNVYNNPVTNLPNNSMYPMNSNIYILNSKSINILSDGNILTDNPLPNCNLNDNCFKNDLPHARKSFSHNNYYHHLNPYYMFKYNNDPAMTNHNYHTNGYARMNNRSSTYTTGGIDNRIHIFADRQYINMFPKNCTKRSSSDRNPSNQGTSSQICNHNLTPYMCNQNEHLNHQTNSTNSLFHTNQYSENHIGSTLHRDKEEGNSQNVSAANPNELLNMSYKDNVNLWGTSIPGESFHNTRPINVENQPTPFDNILIDVQNTHEQHVKKMQSLLTDSSSGQICSFKDELSVGNENGDRVPEAEKSSSENHVKGKNMITHGESHNNNEEATQVDPNNHPLHTETNYPHIRIANSEEAHQSEVSHYAWSNKSHVGENKELGIAGDVICVANVRADFPHDNETLRRYRNTPKWEKHEQADLNWMTMGKVSRQGIDLDDIPNHVFRPDSQQQTQQRYLPHAEDPHFSENAQHKHVNEKSSIFPSALNQGNSPKSQSPISPLYTYEQNDAGNGTKTHSSNSEVIMYPSQYYVNYFPDPIKSEPRFDVPNVYNQMSEENNGAPNYHVEKNNYPSHINKTDEVVLLSTPEGKFAYTNEPAPWLQLHKKDEPNDAHFFNSNEQRNDTNYALNHVNYFPWQNEYYNKEDKNNRVNEINKMLVRNSENYVLTKQENYRNATHNTVHFEPQGMNNGTPSMENYELVDCMMDRNVNMDIIRNQLNNNGRSTPNGKLGKSVAMNAINRTNEMNDVNTINRINEINALNAINTMNTVNTIKNVNNMNIYTNSLIDKRINQNEFPPEHFHYPQSHNLIVDNYFVDSHFNTPQHLHYYTEDQVMPTNPPHMNAHYTQNKFCSLQNNDHFEPSNMETVQHTQHDNYHNMINTNGENIRMVDPYRVMETKNDVHHTYMPYHFNYYNEGLNTNSSCYGGNVDNMNTFNDDEINVSYNHSYLTQQNMHNHYDNANERNLYEQGVLNQFKNTHRENPCPFYNPLSTYAEGSVTKHGLAFRHINQSDNMHSHRGNAQNVGQIHDNPSRNRDGFDQNSEAKTDGTNNNASAGSSIRNENNITNSNNNEGDTSIRTHTFFNHATNNLYSQANMDTTQNHSENDTAYSHTPGSDNINKINEKYHSSQIETNNNLYGSIESDVTKSNSLSNFLQSEHNDHYEMISSLTPRESPNWYINATNNKRHMTNFNSNATAEMVSFNNTADVYNVQTTDDITNVFSNNLEQINWDHFLHRTNHTHHDTTVCNFHHNGSGQDSEVSTIHIQNLPTYNNLASLNDILPNSLTSGMTNQTNSSSCCTNGVTNYNQCSTCKSIPVTNLTLGKMKNASIGKDSCPSDVLIFSNRTHAHTSDDNGTDKRLNQLCGDPTSENSLAMVKQENEFSTDRDTNGDEQKDADPYGPQNNQLQQILSHLNPYNESYNVMQPINYGPHFLNEQNYHPYVPPHNFNLMNGHDENSDASSKNTFFCINKGPMSEQTNSTITYDMTNEVNPFLSNTKKSDYNTNFYNIHNGVEVKKEIFSNDLEDTTTVDSYHNGYHLTCDPNGDKRNTPMNHNNHIGSPNLRMLNSCQNTYNDTSNELLNYKHQLCNNINDVNALGNNLMNAIGLSKTCTLTDNLYGMPNLRQQKGESGTPSSYPINEESNNTEGNNPIATTCMNDINKWITPKEERMEHVNSLLPCTSRNNNPNDTNKLSSFFGNTVVSRNCLHNKNQFLQQQSALYNILGNGGSVLGKEIVDYDQMNFNCMRNNNYNTYMYLFYLYKQMEGRNHIDSKHAAEGENDASGSIHIRKNLMNMDKMPTPLCNSSIPNGTNAKCEKYANDGPQNSQRTGTQQNANQDSITHYTETQNTINNRPLDADSGRNVSIEMDSYIGNYQNQLNSINNVRDNLLNANVYDVGVLNKNYPPNYPLHILNCNTVSSNMVSSNTLSNNSLCLNVLDSVHPVQYTNYSTQHLTQKNKLPINDERKDHIGSNINLSSNQLKNLLHRDHRTQNSANPLHIPLINYYNMQLLLNYVREKQMYNSMNQDTAQGATDMSVKKCDGGHVTTKMNGIANSNGNDYDSKNSGDSKSTPKEGAKVGGKTNAKGGNTKNLRKHSYSISSVGFSNRSKRWTICPSYVCCNSALCRFKLTCNFKFLQFNQDYNTFNTPCAVYNCYKNIMNKHNYFTSTLCPQQTYLSKHSAQEHETIFNVYWHLLNKEKYQYIQNIILFLDSNLYTRAVWLLKKGYSMDDFQVQKAERKLIKLMLLVFKFTHDYKNDSDKYEHIKSFLYSLKSSHINFELMNRFLFY</sequence>
<keyword evidence="1" id="KW-0175">Coiled coil</keyword>
<feature type="compositionally biased region" description="Basic and acidic residues" evidence="2">
    <location>
        <begin position="122"/>
        <end position="133"/>
    </location>
</feature>
<proteinExistence type="predicted"/>
<feature type="region of interest" description="Disordered" evidence="2">
    <location>
        <begin position="2847"/>
        <end position="2891"/>
    </location>
</feature>
<accession>A0A0D9QE75</accession>
<dbReference type="RefSeq" id="XP_012338082.1">
    <property type="nucleotide sequence ID" value="XM_012482659.1"/>
</dbReference>
<evidence type="ECO:0000256" key="2">
    <source>
        <dbReference type="SAM" id="MobiDB-lite"/>
    </source>
</evidence>
<feature type="region of interest" description="Disordered" evidence="2">
    <location>
        <begin position="945"/>
        <end position="965"/>
    </location>
</feature>
<evidence type="ECO:0008006" key="5">
    <source>
        <dbReference type="Google" id="ProtNLM"/>
    </source>
</evidence>
<evidence type="ECO:0000313" key="3">
    <source>
        <dbReference type="EMBL" id="KJP85303.1"/>
    </source>
</evidence>
<dbReference type="GeneID" id="24270371"/>
<feature type="compositionally biased region" description="Low complexity" evidence="2">
    <location>
        <begin position="1860"/>
        <end position="1875"/>
    </location>
</feature>
<feature type="region of interest" description="Disordered" evidence="2">
    <location>
        <begin position="320"/>
        <end position="398"/>
    </location>
</feature>
<organism evidence="3 4">
    <name type="scientific">Plasmodium fragile</name>
    <dbReference type="NCBI Taxonomy" id="5857"/>
    <lineage>
        <taxon>Eukaryota</taxon>
        <taxon>Sar</taxon>
        <taxon>Alveolata</taxon>
        <taxon>Apicomplexa</taxon>
        <taxon>Aconoidasida</taxon>
        <taxon>Haemosporida</taxon>
        <taxon>Plasmodiidae</taxon>
        <taxon>Plasmodium</taxon>
        <taxon>Plasmodium (Plasmodium)</taxon>
    </lineage>
</organism>
<name>A0A0D9QE75_PLAFR</name>
<reference evidence="3 4" key="1">
    <citation type="submission" date="2014-03" db="EMBL/GenBank/DDBJ databases">
        <title>The Genome Sequence of Plasmodium fragile nilgiri.</title>
        <authorList>
            <consortium name="The Broad Institute Genomics Platform"/>
            <consortium name="The Broad Institute Genome Sequencing Center for Infectious Disease"/>
            <person name="Neafsey D."/>
            <person name="Duraisingh M."/>
            <person name="Young S.K."/>
            <person name="Zeng Q."/>
            <person name="Gargeya S."/>
            <person name="Abouelleil A."/>
            <person name="Alvarado L."/>
            <person name="Chapman S.B."/>
            <person name="Gainer-Dewar J."/>
            <person name="Goldberg J."/>
            <person name="Griggs A."/>
            <person name="Gujja S."/>
            <person name="Hansen M."/>
            <person name="Howarth C."/>
            <person name="Imamovic A."/>
            <person name="Larimer J."/>
            <person name="Pearson M."/>
            <person name="Poon T.W."/>
            <person name="Priest M."/>
            <person name="Roberts A."/>
            <person name="Saif S."/>
            <person name="Shea T."/>
            <person name="Sykes S."/>
            <person name="Wortman J."/>
            <person name="Nusbaum C."/>
            <person name="Birren B."/>
        </authorList>
    </citation>
    <scope>NUCLEOTIDE SEQUENCE [LARGE SCALE GENOMIC DNA]</scope>
    <source>
        <strain evidence="4">nilgiri</strain>
    </source>
</reference>
<feature type="region of interest" description="Disordered" evidence="2">
    <location>
        <begin position="1816"/>
        <end position="1880"/>
    </location>
</feature>
<feature type="compositionally biased region" description="Basic and acidic residues" evidence="2">
    <location>
        <begin position="1833"/>
        <end position="1849"/>
    </location>
</feature>
<dbReference type="EMBL" id="KQ001734">
    <property type="protein sequence ID" value="KJP85303.1"/>
    <property type="molecule type" value="Genomic_DNA"/>
</dbReference>
<feature type="region of interest" description="Disordered" evidence="2">
    <location>
        <begin position="1901"/>
        <end position="1923"/>
    </location>
</feature>
<feature type="compositionally biased region" description="Polar residues" evidence="2">
    <location>
        <begin position="2622"/>
        <end position="2635"/>
    </location>
</feature>
<dbReference type="OMA" id="CCNSALC"/>
<feature type="compositionally biased region" description="Polar residues" evidence="2">
    <location>
        <begin position="953"/>
        <end position="965"/>
    </location>
</feature>
<feature type="compositionally biased region" description="Basic and acidic residues" evidence="2">
    <location>
        <begin position="671"/>
        <end position="681"/>
    </location>
</feature>
<keyword evidence="4" id="KW-1185">Reference proteome</keyword>
<feature type="compositionally biased region" description="Basic and acidic residues" evidence="2">
    <location>
        <begin position="143"/>
        <end position="153"/>
    </location>
</feature>
<feature type="compositionally biased region" description="Basic and acidic residues" evidence="2">
    <location>
        <begin position="327"/>
        <end position="364"/>
    </location>
</feature>
<evidence type="ECO:0000313" key="4">
    <source>
        <dbReference type="Proteomes" id="UP000054561"/>
    </source>
</evidence>
<feature type="region of interest" description="Disordered" evidence="2">
    <location>
        <begin position="2425"/>
        <end position="2451"/>
    </location>
</feature>
<protein>
    <recommendedName>
        <fullName evidence="5">Sporozoite and liver stage asparagine-rich protein</fullName>
    </recommendedName>
</protein>
<gene>
    <name evidence="3" type="ORF">AK88_05057</name>
</gene>
<evidence type="ECO:0000256" key="1">
    <source>
        <dbReference type="SAM" id="Coils"/>
    </source>
</evidence>
<feature type="compositionally biased region" description="Basic and acidic residues" evidence="2">
    <location>
        <begin position="2183"/>
        <end position="2199"/>
    </location>
</feature>
<dbReference type="VEuPathDB" id="PlasmoDB:AK88_05057"/>
<dbReference type="Proteomes" id="UP000054561">
    <property type="component" value="Unassembled WGS sequence"/>
</dbReference>
<feature type="compositionally biased region" description="Basic and acidic residues" evidence="2">
    <location>
        <begin position="99"/>
        <end position="115"/>
    </location>
</feature>
<feature type="region of interest" description="Disordered" evidence="2">
    <location>
        <begin position="2616"/>
        <end position="2635"/>
    </location>
</feature>
<feature type="region of interest" description="Disordered" evidence="2">
    <location>
        <begin position="1288"/>
        <end position="1324"/>
    </location>
</feature>
<feature type="coiled-coil region" evidence="1">
    <location>
        <begin position="51"/>
        <end position="78"/>
    </location>
</feature>
<feature type="region of interest" description="Disordered" evidence="2">
    <location>
        <begin position="656"/>
        <end position="683"/>
    </location>
</feature>
<feature type="compositionally biased region" description="Basic and acidic residues" evidence="2">
    <location>
        <begin position="2859"/>
        <end position="2875"/>
    </location>
</feature>
<feature type="compositionally biased region" description="Low complexity" evidence="2">
    <location>
        <begin position="2878"/>
        <end position="2889"/>
    </location>
</feature>